<protein>
    <submittedName>
        <fullName evidence="2">Uncharacterized protein</fullName>
    </submittedName>
</protein>
<evidence type="ECO:0000313" key="3">
    <source>
        <dbReference type="Proteomes" id="UP001152523"/>
    </source>
</evidence>
<dbReference type="EMBL" id="CAMAPF010000972">
    <property type="protein sequence ID" value="CAH9132766.1"/>
    <property type="molecule type" value="Genomic_DNA"/>
</dbReference>
<proteinExistence type="predicted"/>
<organism evidence="2 3">
    <name type="scientific">Cuscuta epithymum</name>
    <dbReference type="NCBI Taxonomy" id="186058"/>
    <lineage>
        <taxon>Eukaryota</taxon>
        <taxon>Viridiplantae</taxon>
        <taxon>Streptophyta</taxon>
        <taxon>Embryophyta</taxon>
        <taxon>Tracheophyta</taxon>
        <taxon>Spermatophyta</taxon>
        <taxon>Magnoliopsida</taxon>
        <taxon>eudicotyledons</taxon>
        <taxon>Gunneridae</taxon>
        <taxon>Pentapetalae</taxon>
        <taxon>asterids</taxon>
        <taxon>lamiids</taxon>
        <taxon>Solanales</taxon>
        <taxon>Convolvulaceae</taxon>
        <taxon>Cuscuteae</taxon>
        <taxon>Cuscuta</taxon>
        <taxon>Cuscuta subgen. Cuscuta</taxon>
    </lineage>
</organism>
<feature type="region of interest" description="Disordered" evidence="1">
    <location>
        <begin position="92"/>
        <end position="158"/>
    </location>
</feature>
<gene>
    <name evidence="2" type="ORF">CEPIT_LOCUS32438</name>
</gene>
<dbReference type="AlphaFoldDB" id="A0AAV0FBI5"/>
<sequence length="213" mass="23950">MKARRPYAYCHPRQKQPNKAQRPVQNIARVSKWQPKPKPSTSLCWSAASTGRETKKVKLRKMPRQAERTGWPISYRTTTRHQCLRAAPFIFSGVPPASQTSKPKSKPSYADDSKPNPHNPPHPPAGSGITPTAKGMTAVKGKPSRRSNRSPTIKSVTKNHHLTQFLPVHNLFTKQQPTISKPLPRLLIIVIVKDIFSGEFKQAETKDFHTNPE</sequence>
<comment type="caution">
    <text evidence="2">The sequence shown here is derived from an EMBL/GenBank/DDBJ whole genome shotgun (WGS) entry which is preliminary data.</text>
</comment>
<dbReference type="Proteomes" id="UP001152523">
    <property type="component" value="Unassembled WGS sequence"/>
</dbReference>
<accession>A0AAV0FBI5</accession>
<keyword evidence="3" id="KW-1185">Reference proteome</keyword>
<feature type="region of interest" description="Disordered" evidence="1">
    <location>
        <begin position="12"/>
        <end position="65"/>
    </location>
</feature>
<feature type="compositionally biased region" description="Polar residues" evidence="1">
    <location>
        <begin position="39"/>
        <end position="51"/>
    </location>
</feature>
<reference evidence="2" key="1">
    <citation type="submission" date="2022-07" db="EMBL/GenBank/DDBJ databases">
        <authorList>
            <person name="Macas J."/>
            <person name="Novak P."/>
            <person name="Neumann P."/>
        </authorList>
    </citation>
    <scope>NUCLEOTIDE SEQUENCE</scope>
</reference>
<evidence type="ECO:0000256" key="1">
    <source>
        <dbReference type="SAM" id="MobiDB-lite"/>
    </source>
</evidence>
<name>A0AAV0FBI5_9ASTE</name>
<evidence type="ECO:0000313" key="2">
    <source>
        <dbReference type="EMBL" id="CAH9132766.1"/>
    </source>
</evidence>